<proteinExistence type="predicted"/>
<protein>
    <submittedName>
        <fullName evidence="1">Uncharacterized protein</fullName>
    </submittedName>
</protein>
<organism evidence="1 2">
    <name type="scientific">Caerostris darwini</name>
    <dbReference type="NCBI Taxonomy" id="1538125"/>
    <lineage>
        <taxon>Eukaryota</taxon>
        <taxon>Metazoa</taxon>
        <taxon>Ecdysozoa</taxon>
        <taxon>Arthropoda</taxon>
        <taxon>Chelicerata</taxon>
        <taxon>Arachnida</taxon>
        <taxon>Araneae</taxon>
        <taxon>Araneomorphae</taxon>
        <taxon>Entelegynae</taxon>
        <taxon>Araneoidea</taxon>
        <taxon>Araneidae</taxon>
        <taxon>Caerostris</taxon>
    </lineage>
</organism>
<dbReference type="EMBL" id="BPLQ01014262">
    <property type="protein sequence ID" value="GIY78622.1"/>
    <property type="molecule type" value="Genomic_DNA"/>
</dbReference>
<dbReference type="Proteomes" id="UP001054837">
    <property type="component" value="Unassembled WGS sequence"/>
</dbReference>
<evidence type="ECO:0000313" key="1">
    <source>
        <dbReference type="EMBL" id="GIY78622.1"/>
    </source>
</evidence>
<gene>
    <name evidence="1" type="ORF">CDAR_393631</name>
</gene>
<keyword evidence="2" id="KW-1185">Reference proteome</keyword>
<evidence type="ECO:0000313" key="2">
    <source>
        <dbReference type="Proteomes" id="UP001054837"/>
    </source>
</evidence>
<sequence>MCKVNVEWKMRHEGSPEARELDRKRAPCKVKKPPRNLLAVLSSKTKAGMQSSFSFRSVCELNTPEWVSGSLSASSCRGDSAVEGSNLTINHARWANNTSRLSKKAAFFQNECFG</sequence>
<reference evidence="1 2" key="1">
    <citation type="submission" date="2021-06" db="EMBL/GenBank/DDBJ databases">
        <title>Caerostris darwini draft genome.</title>
        <authorList>
            <person name="Kono N."/>
            <person name="Arakawa K."/>
        </authorList>
    </citation>
    <scope>NUCLEOTIDE SEQUENCE [LARGE SCALE GENOMIC DNA]</scope>
</reference>
<dbReference type="AlphaFoldDB" id="A0AAV4W7A6"/>
<name>A0AAV4W7A6_9ARAC</name>
<accession>A0AAV4W7A6</accession>
<comment type="caution">
    <text evidence="1">The sequence shown here is derived from an EMBL/GenBank/DDBJ whole genome shotgun (WGS) entry which is preliminary data.</text>
</comment>